<sequence>MKRILYILLLSTILGCAQEKPNVILIVSDDHGYADFSYKKNFDYIKTPNLDQMKLEGANFTNAYVTAPICSPSRCGIITGQYQERSGNYFYGGPGLDENTPTMAQGFKSAGYSTAYFGKLHYGKNDSPEGFAHPINHGFDESITAGKGGRVHYLYHNKEAIEKHSATAAPWFKNGKEFEKDGFTTEIISAWAQDYIDAHKNKPFFLQVSFNAVHNFNHQLPEKYLKEWNLPYYPDYEELQTDKNYNQWYNRSILPNMPNGRMYYAAQLYYLDREIGNIRSKLKELGMNDNTIVIYISDNGGSNCNGGENKPLRSTKYSLYEGGIRVPMMISWGNKYENIENNMTVSAMDLMPTLLTAAHAPKNSYDQCDGINILPHITNASKVQREPIVWDVDFAWAVRNGDWKLKVVTDKDRADKIAKKQHTDLGNGVELYNLKEDIGESHNLAKQYPEIVEELTIIHNEWKQDVSE</sequence>
<name>A0A918RAH9_9FLAO</name>
<dbReference type="PROSITE" id="PS00523">
    <property type="entry name" value="SULFATASE_1"/>
    <property type="match status" value="1"/>
</dbReference>
<dbReference type="InterPro" id="IPR000917">
    <property type="entry name" value="Sulfatase_N"/>
</dbReference>
<dbReference type="Pfam" id="PF14707">
    <property type="entry name" value="Sulfatase_C"/>
    <property type="match status" value="1"/>
</dbReference>
<dbReference type="InterPro" id="IPR024607">
    <property type="entry name" value="Sulfatase_CS"/>
</dbReference>
<dbReference type="GO" id="GO:0004065">
    <property type="term" value="F:arylsulfatase activity"/>
    <property type="evidence" value="ECO:0007669"/>
    <property type="project" value="TreeGrafter"/>
</dbReference>
<organism evidence="6 7">
    <name type="scientific">Algibacter mikhailovii</name>
    <dbReference type="NCBI Taxonomy" id="425498"/>
    <lineage>
        <taxon>Bacteria</taxon>
        <taxon>Pseudomonadati</taxon>
        <taxon>Bacteroidota</taxon>
        <taxon>Flavobacteriia</taxon>
        <taxon>Flavobacteriales</taxon>
        <taxon>Flavobacteriaceae</taxon>
        <taxon>Algibacter</taxon>
    </lineage>
</organism>
<comment type="caution">
    <text evidence="6">The sequence shown here is derived from an EMBL/GenBank/DDBJ whole genome shotgun (WGS) entry which is preliminary data.</text>
</comment>
<keyword evidence="4" id="KW-0106">Calcium</keyword>
<protein>
    <submittedName>
        <fullName evidence="6">Arylsulfatase</fullName>
    </submittedName>
</protein>
<evidence type="ECO:0000313" key="6">
    <source>
        <dbReference type="EMBL" id="GGZ92046.1"/>
    </source>
</evidence>
<keyword evidence="3" id="KW-0378">Hydrolase</keyword>
<evidence type="ECO:0000256" key="1">
    <source>
        <dbReference type="ARBA" id="ARBA00008779"/>
    </source>
</evidence>
<dbReference type="EMBL" id="BMWZ01000009">
    <property type="protein sequence ID" value="GGZ92046.1"/>
    <property type="molecule type" value="Genomic_DNA"/>
</dbReference>
<dbReference type="RefSeq" id="WP_189362549.1">
    <property type="nucleotide sequence ID" value="NZ_BMWZ01000009.1"/>
</dbReference>
<dbReference type="PROSITE" id="PS51257">
    <property type="entry name" value="PROKAR_LIPOPROTEIN"/>
    <property type="match status" value="1"/>
</dbReference>
<dbReference type="InterPro" id="IPR050738">
    <property type="entry name" value="Sulfatase"/>
</dbReference>
<keyword evidence="2" id="KW-0479">Metal-binding</keyword>
<accession>A0A918RAH9</accession>
<evidence type="ECO:0000259" key="5">
    <source>
        <dbReference type="Pfam" id="PF00884"/>
    </source>
</evidence>
<dbReference type="SUPFAM" id="SSF53649">
    <property type="entry name" value="Alkaline phosphatase-like"/>
    <property type="match status" value="1"/>
</dbReference>
<evidence type="ECO:0000256" key="3">
    <source>
        <dbReference type="ARBA" id="ARBA00022801"/>
    </source>
</evidence>
<evidence type="ECO:0000313" key="7">
    <source>
        <dbReference type="Proteomes" id="UP000636004"/>
    </source>
</evidence>
<dbReference type="GO" id="GO:0046872">
    <property type="term" value="F:metal ion binding"/>
    <property type="evidence" value="ECO:0007669"/>
    <property type="project" value="UniProtKB-KW"/>
</dbReference>
<evidence type="ECO:0000256" key="4">
    <source>
        <dbReference type="ARBA" id="ARBA00022837"/>
    </source>
</evidence>
<comment type="similarity">
    <text evidence="1">Belongs to the sulfatase family.</text>
</comment>
<dbReference type="InterPro" id="IPR017850">
    <property type="entry name" value="Alkaline_phosphatase_core_sf"/>
</dbReference>
<evidence type="ECO:0000256" key="2">
    <source>
        <dbReference type="ARBA" id="ARBA00022723"/>
    </source>
</evidence>
<reference evidence="6" key="1">
    <citation type="journal article" date="2014" name="Int. J. Syst. Evol. Microbiol.">
        <title>Complete genome sequence of Corynebacterium casei LMG S-19264T (=DSM 44701T), isolated from a smear-ripened cheese.</title>
        <authorList>
            <consortium name="US DOE Joint Genome Institute (JGI-PGF)"/>
            <person name="Walter F."/>
            <person name="Albersmeier A."/>
            <person name="Kalinowski J."/>
            <person name="Ruckert C."/>
        </authorList>
    </citation>
    <scope>NUCLEOTIDE SEQUENCE</scope>
    <source>
        <strain evidence="6">KCTC 12710</strain>
    </source>
</reference>
<dbReference type="Gene3D" id="3.30.1120.10">
    <property type="match status" value="1"/>
</dbReference>
<keyword evidence="7" id="KW-1185">Reference proteome</keyword>
<dbReference type="PANTHER" id="PTHR42693">
    <property type="entry name" value="ARYLSULFATASE FAMILY MEMBER"/>
    <property type="match status" value="1"/>
</dbReference>
<gene>
    <name evidence="6" type="ORF">GCM10007028_33130</name>
</gene>
<dbReference type="Pfam" id="PF00884">
    <property type="entry name" value="Sulfatase"/>
    <property type="match status" value="1"/>
</dbReference>
<feature type="domain" description="Sulfatase N-terminal" evidence="5">
    <location>
        <begin position="21"/>
        <end position="359"/>
    </location>
</feature>
<dbReference type="PANTHER" id="PTHR42693:SF33">
    <property type="entry name" value="ARYLSULFATASE"/>
    <property type="match status" value="1"/>
</dbReference>
<reference evidence="6" key="2">
    <citation type="submission" date="2020-09" db="EMBL/GenBank/DDBJ databases">
        <authorList>
            <person name="Sun Q."/>
            <person name="Kim S."/>
        </authorList>
    </citation>
    <scope>NUCLEOTIDE SEQUENCE</scope>
    <source>
        <strain evidence="6">KCTC 12710</strain>
    </source>
</reference>
<dbReference type="Proteomes" id="UP000636004">
    <property type="component" value="Unassembled WGS sequence"/>
</dbReference>
<proteinExistence type="inferred from homology"/>
<dbReference type="AlphaFoldDB" id="A0A918RAH9"/>
<dbReference type="Gene3D" id="3.40.720.10">
    <property type="entry name" value="Alkaline Phosphatase, subunit A"/>
    <property type="match status" value="1"/>
</dbReference>